<gene>
    <name evidence="2" type="ORF">SEVIR_3G359201v2</name>
</gene>
<feature type="compositionally biased region" description="Basic residues" evidence="1">
    <location>
        <begin position="171"/>
        <end position="181"/>
    </location>
</feature>
<evidence type="ECO:0000313" key="3">
    <source>
        <dbReference type="Proteomes" id="UP000298652"/>
    </source>
</evidence>
<dbReference type="Gramene" id="TKW28893">
    <property type="protein sequence ID" value="TKW28893"/>
    <property type="gene ID" value="SEVIR_3G359201v2"/>
</dbReference>
<evidence type="ECO:0000256" key="1">
    <source>
        <dbReference type="SAM" id="MobiDB-lite"/>
    </source>
</evidence>
<evidence type="ECO:0000313" key="2">
    <source>
        <dbReference type="EMBL" id="TKW28893.1"/>
    </source>
</evidence>
<protein>
    <submittedName>
        <fullName evidence="2">Uncharacterized protein</fullName>
    </submittedName>
</protein>
<reference evidence="2" key="1">
    <citation type="submission" date="2019-03" db="EMBL/GenBank/DDBJ databases">
        <title>WGS assembly of Setaria viridis.</title>
        <authorList>
            <person name="Huang P."/>
            <person name="Jenkins J."/>
            <person name="Grimwood J."/>
            <person name="Barry K."/>
            <person name="Healey A."/>
            <person name="Mamidi S."/>
            <person name="Sreedasyam A."/>
            <person name="Shu S."/>
            <person name="Feldman M."/>
            <person name="Wu J."/>
            <person name="Yu Y."/>
            <person name="Chen C."/>
            <person name="Johnson J."/>
            <person name="Rokhsar D."/>
            <person name="Baxter I."/>
            <person name="Schmutz J."/>
            <person name="Brutnell T."/>
            <person name="Kellogg E."/>
        </authorList>
    </citation>
    <scope>NUCLEOTIDE SEQUENCE [LARGE SCALE GENOMIC DNA]</scope>
</reference>
<sequence length="193" mass="20902">MASAAAARSTAAVAARAAAARHVASGTGRSSPLFPRRGFAAVTTTTTLPAAWTRPLPSHAAAAAPMPSATRLVRRGLAKISDNYFYHGSLNYVPLCWVDPDAPVDPATHFSHGEEDLASEEAMWALYERWCAFYGVKRSRDEHAPAVRGLQGNGAPHPRVQQVRCVLHHEARRKSRSHGRGARQVLPSWSNSF</sequence>
<accession>A0A4U6VKZ3</accession>
<dbReference type="AlphaFoldDB" id="A0A4U6VKZ3"/>
<dbReference type="Proteomes" id="UP000298652">
    <property type="component" value="Chromosome 3"/>
</dbReference>
<name>A0A4U6VKZ3_SETVI</name>
<organism evidence="2 3">
    <name type="scientific">Setaria viridis</name>
    <name type="common">Green bristlegrass</name>
    <name type="synonym">Setaria italica subsp. viridis</name>
    <dbReference type="NCBI Taxonomy" id="4556"/>
    <lineage>
        <taxon>Eukaryota</taxon>
        <taxon>Viridiplantae</taxon>
        <taxon>Streptophyta</taxon>
        <taxon>Embryophyta</taxon>
        <taxon>Tracheophyta</taxon>
        <taxon>Spermatophyta</taxon>
        <taxon>Magnoliopsida</taxon>
        <taxon>Liliopsida</taxon>
        <taxon>Poales</taxon>
        <taxon>Poaceae</taxon>
        <taxon>PACMAD clade</taxon>
        <taxon>Panicoideae</taxon>
        <taxon>Panicodae</taxon>
        <taxon>Paniceae</taxon>
        <taxon>Cenchrinae</taxon>
        <taxon>Setaria</taxon>
    </lineage>
</organism>
<proteinExistence type="predicted"/>
<keyword evidence="3" id="KW-1185">Reference proteome</keyword>
<dbReference type="EMBL" id="CM016554">
    <property type="protein sequence ID" value="TKW28893.1"/>
    <property type="molecule type" value="Genomic_DNA"/>
</dbReference>
<feature type="region of interest" description="Disordered" evidence="1">
    <location>
        <begin position="171"/>
        <end position="193"/>
    </location>
</feature>